<evidence type="ECO:0000313" key="1">
    <source>
        <dbReference type="EMBL" id="MQN88806.1"/>
    </source>
</evidence>
<dbReference type="EMBL" id="VZBQ01000029">
    <property type="protein sequence ID" value="MQN88806.1"/>
    <property type="molecule type" value="Genomic_DNA"/>
</dbReference>
<organism evidence="1 2">
    <name type="scientific">Segatella copri</name>
    <dbReference type="NCBI Taxonomy" id="165179"/>
    <lineage>
        <taxon>Bacteria</taxon>
        <taxon>Pseudomonadati</taxon>
        <taxon>Bacteroidota</taxon>
        <taxon>Bacteroidia</taxon>
        <taxon>Bacteroidales</taxon>
        <taxon>Prevotellaceae</taxon>
        <taxon>Segatella</taxon>
    </lineage>
</organism>
<evidence type="ECO:0000313" key="2">
    <source>
        <dbReference type="Proteomes" id="UP000420635"/>
    </source>
</evidence>
<proteinExistence type="predicted"/>
<protein>
    <submittedName>
        <fullName evidence="1">Uncharacterized protein</fullName>
    </submittedName>
</protein>
<accession>A0A646HNM7</accession>
<comment type="caution">
    <text evidence="1">The sequence shown here is derived from an EMBL/GenBank/DDBJ whole genome shotgun (WGS) entry which is preliminary data.</text>
</comment>
<dbReference type="AlphaFoldDB" id="A0A646HNM7"/>
<gene>
    <name evidence="1" type="ORF">F7D59_02760</name>
</gene>
<sequence>MAKKKKSAVEERLAEYKMFYPDTTITRIGIDSNQTVSHKDGLELSKMLCHMTHSGLLQFVISKNKMYIFKSRAFLKVADGFKKGARVRFHDPRTPDDHRESVILADGLRYDGGIPFIWTEGSDADCFMECNTFAVYWRPIEEDKK</sequence>
<reference evidence="2" key="1">
    <citation type="submission" date="2019-09" db="EMBL/GenBank/DDBJ databases">
        <title>Distinct polysaccharide growth profiles of human intestinal Prevotella copri isolates.</title>
        <authorList>
            <person name="Fehlner-Peach H."/>
            <person name="Magnabosco C."/>
            <person name="Raghavan V."/>
            <person name="Scher J.U."/>
            <person name="Tett A."/>
            <person name="Cox L.M."/>
            <person name="Gottsegen C."/>
            <person name="Watters A."/>
            <person name="Wiltshire- Gordon J.D."/>
            <person name="Segata N."/>
            <person name="Bonneau R."/>
            <person name="Littman D.R."/>
        </authorList>
    </citation>
    <scope>NUCLEOTIDE SEQUENCE [LARGE SCALE GENOMIC DNA]</scope>
    <source>
        <strain evidence="2">iP54</strain>
    </source>
</reference>
<dbReference type="RefSeq" id="WP_153114023.1">
    <property type="nucleotide sequence ID" value="NZ_VZAS01000179.1"/>
</dbReference>
<dbReference type="Proteomes" id="UP000420635">
    <property type="component" value="Unassembled WGS sequence"/>
</dbReference>
<name>A0A646HNM7_9BACT</name>